<sequence length="178" mass="19653">MGGCQAMTPEEQELIMGLAVGLGDGPTRTLDEVLAHFGESDGEALALRLLRDAMERQDADDVEMALILHAAADASVEEFLEALTELLPADWHRDHEDIVRMLGRLRSPRTVPTLALATHWVPEHLDWDENRALAVKAIWALGAIPGPEARDALEGLRDDENKIVRENALNQLARRGEL</sequence>
<dbReference type="InterPro" id="IPR016024">
    <property type="entry name" value="ARM-type_fold"/>
</dbReference>
<dbReference type="EMBL" id="JADBGF010000001">
    <property type="protein sequence ID" value="MBE1602873.1"/>
    <property type="molecule type" value="Genomic_DNA"/>
</dbReference>
<evidence type="ECO:0008006" key="3">
    <source>
        <dbReference type="Google" id="ProtNLM"/>
    </source>
</evidence>
<dbReference type="OrthoDB" id="4555029at2"/>
<dbReference type="AlphaFoldDB" id="A0A8I0TYY2"/>
<evidence type="ECO:0000313" key="1">
    <source>
        <dbReference type="EMBL" id="MBE1602873.1"/>
    </source>
</evidence>
<protein>
    <recommendedName>
        <fullName evidence="3">HEAT repeat domain-containing protein</fullName>
    </recommendedName>
</protein>
<accession>A0A8I0TYY2</accession>
<dbReference type="RefSeq" id="WP_159392226.1">
    <property type="nucleotide sequence ID" value="NZ_JARUNB010000001.1"/>
</dbReference>
<dbReference type="InterPro" id="IPR011989">
    <property type="entry name" value="ARM-like"/>
</dbReference>
<dbReference type="SUPFAM" id="SSF48371">
    <property type="entry name" value="ARM repeat"/>
    <property type="match status" value="1"/>
</dbReference>
<reference evidence="1 2" key="1">
    <citation type="submission" date="2020-10" db="EMBL/GenBank/DDBJ databases">
        <title>Sequencing the genomes of 1000 actinobacteria strains.</title>
        <authorList>
            <person name="Klenk H.-P."/>
        </authorList>
    </citation>
    <scope>NUCLEOTIDE SEQUENCE [LARGE SCALE GENOMIC DNA]</scope>
    <source>
        <strain evidence="1 2">DSM 41803</strain>
    </source>
</reference>
<comment type="caution">
    <text evidence="1">The sequence shown here is derived from an EMBL/GenBank/DDBJ whole genome shotgun (WGS) entry which is preliminary data.</text>
</comment>
<name>A0A8I0TYY2_9ACTN</name>
<organism evidence="1 2">
    <name type="scientific">Streptomyces stelliscabiei</name>
    <dbReference type="NCBI Taxonomy" id="146820"/>
    <lineage>
        <taxon>Bacteria</taxon>
        <taxon>Bacillati</taxon>
        <taxon>Actinomycetota</taxon>
        <taxon>Actinomycetes</taxon>
        <taxon>Kitasatosporales</taxon>
        <taxon>Streptomycetaceae</taxon>
        <taxon>Streptomyces</taxon>
    </lineage>
</organism>
<dbReference type="Gene3D" id="1.25.10.10">
    <property type="entry name" value="Leucine-rich Repeat Variant"/>
    <property type="match status" value="1"/>
</dbReference>
<keyword evidence="2" id="KW-1185">Reference proteome</keyword>
<evidence type="ECO:0000313" key="2">
    <source>
        <dbReference type="Proteomes" id="UP000629287"/>
    </source>
</evidence>
<gene>
    <name evidence="1" type="ORF">H4687_009002</name>
</gene>
<dbReference type="Proteomes" id="UP000629287">
    <property type="component" value="Unassembled WGS sequence"/>
</dbReference>
<proteinExistence type="predicted"/>